<gene>
    <name evidence="2" type="ORF">Msi02_64930</name>
</gene>
<name>A0ABQ4GW86_9ACTN</name>
<evidence type="ECO:0008006" key="4">
    <source>
        <dbReference type="Google" id="ProtNLM"/>
    </source>
</evidence>
<evidence type="ECO:0000313" key="3">
    <source>
        <dbReference type="Proteomes" id="UP000660454"/>
    </source>
</evidence>
<keyword evidence="3" id="KW-1185">Reference proteome</keyword>
<evidence type="ECO:0000256" key="1">
    <source>
        <dbReference type="SAM" id="MobiDB-lite"/>
    </source>
</evidence>
<sequence length="255" mass="26587">MADLATGRFITGAGMAAAAARIEGTGWPLAGLLTTMISDPEAMRQGARQWREEPTADGKQAGIAALRTDLDRQFTALESDGHLKGKMLATLKEKHAELNTQLDNFERCRECVSGSLDSGADLYDAASWVSLSLGGSAMAVAVFSQACKGQVLTFAATRPMVARAMVGLGQVAQKVVGTMMKTSWKVAGILTVSGYLYSAASAKFPGMTAIAADVPDLTRAKVAFDPATGGLTEPQPDLGDLGGTKAPSFLPPFSL</sequence>
<comment type="caution">
    <text evidence="2">The sequence shown here is derived from an EMBL/GenBank/DDBJ whole genome shotgun (WGS) entry which is preliminary data.</text>
</comment>
<feature type="region of interest" description="Disordered" evidence="1">
    <location>
        <begin position="229"/>
        <end position="255"/>
    </location>
</feature>
<dbReference type="RefSeq" id="WP_204051658.1">
    <property type="nucleotide sequence ID" value="NZ_BOOF01000043.1"/>
</dbReference>
<evidence type="ECO:0000313" key="2">
    <source>
        <dbReference type="EMBL" id="GIH65676.1"/>
    </source>
</evidence>
<accession>A0ABQ4GW86</accession>
<dbReference type="EMBL" id="BOOF01000043">
    <property type="protein sequence ID" value="GIH65676.1"/>
    <property type="molecule type" value="Genomic_DNA"/>
</dbReference>
<dbReference type="Proteomes" id="UP000660454">
    <property type="component" value="Unassembled WGS sequence"/>
</dbReference>
<protein>
    <recommendedName>
        <fullName evidence="4">Proteins of 100 residues with WXG</fullName>
    </recommendedName>
</protein>
<proteinExistence type="predicted"/>
<organism evidence="2 3">
    <name type="scientific">Microbispora siamensis</name>
    <dbReference type="NCBI Taxonomy" id="564413"/>
    <lineage>
        <taxon>Bacteria</taxon>
        <taxon>Bacillati</taxon>
        <taxon>Actinomycetota</taxon>
        <taxon>Actinomycetes</taxon>
        <taxon>Streptosporangiales</taxon>
        <taxon>Streptosporangiaceae</taxon>
        <taxon>Microbispora</taxon>
    </lineage>
</organism>
<reference evidence="2 3" key="1">
    <citation type="submission" date="2021-01" db="EMBL/GenBank/DDBJ databases">
        <title>Whole genome shotgun sequence of Microbispora siamensis NBRC 104113.</title>
        <authorList>
            <person name="Komaki H."/>
            <person name="Tamura T."/>
        </authorList>
    </citation>
    <scope>NUCLEOTIDE SEQUENCE [LARGE SCALE GENOMIC DNA]</scope>
    <source>
        <strain evidence="2 3">NBRC 104113</strain>
    </source>
</reference>